<reference evidence="1 2" key="1">
    <citation type="journal article" date="2014" name="BMC Genomics">
        <title>Genome sequencing of four Aureobasidium pullulans varieties: biotechnological potential, stress tolerance, and description of new species.</title>
        <authorList>
            <person name="Gostin Ar C."/>
            <person name="Ohm R.A."/>
            <person name="Kogej T."/>
            <person name="Sonjak S."/>
            <person name="Turk M."/>
            <person name="Zajc J."/>
            <person name="Zalar P."/>
            <person name="Grube M."/>
            <person name="Sun H."/>
            <person name="Han J."/>
            <person name="Sharma A."/>
            <person name="Chiniquy J."/>
            <person name="Ngan C.Y."/>
            <person name="Lipzen A."/>
            <person name="Barry K."/>
            <person name="Grigoriev I.V."/>
            <person name="Gunde-Cimerman N."/>
        </authorList>
    </citation>
    <scope>NUCLEOTIDE SEQUENCE [LARGE SCALE GENOMIC DNA]</scope>
    <source>
        <strain evidence="1 2">EXF-2481</strain>
    </source>
</reference>
<keyword evidence="2" id="KW-1185">Reference proteome</keyword>
<proteinExistence type="predicted"/>
<name>A0A074Y978_AURSE</name>
<dbReference type="AlphaFoldDB" id="A0A074Y978"/>
<dbReference type="EMBL" id="KL584770">
    <property type="protein sequence ID" value="KEQ92534.1"/>
    <property type="molecule type" value="Genomic_DNA"/>
</dbReference>
<dbReference type="RefSeq" id="XP_013341068.1">
    <property type="nucleotide sequence ID" value="XM_013485614.1"/>
</dbReference>
<protein>
    <submittedName>
        <fullName evidence="1">Uncharacterized protein</fullName>
    </submittedName>
</protein>
<gene>
    <name evidence="1" type="ORF">AUEXF2481DRAFT_422253</name>
</gene>
<dbReference type="HOGENOM" id="CLU_1539730_0_0_1"/>
<accession>A0A074Y978</accession>
<sequence length="174" mass="19030">MMDQGVDGVRDLCPAVAHHFLSTSPNIFDIVAELNKFALLQGKDTTCQLSLQLYASFRASPAHMISARENTWLALLGYAEISWRSGDLRIVTAMVIAYPLQSCLSPSLGIALEGHPLITLFSMLLFLRNKLGDVTDGLILLRGQLLALIVVSRSLSCGHSHVISYWSTESNSRG</sequence>
<dbReference type="InParanoid" id="A0A074Y978"/>
<dbReference type="GeneID" id="25367086"/>
<evidence type="ECO:0000313" key="2">
    <source>
        <dbReference type="Proteomes" id="UP000030641"/>
    </source>
</evidence>
<organism evidence="1 2">
    <name type="scientific">Aureobasidium subglaciale (strain EXF-2481)</name>
    <name type="common">Aureobasidium pullulans var. subglaciale</name>
    <dbReference type="NCBI Taxonomy" id="1043005"/>
    <lineage>
        <taxon>Eukaryota</taxon>
        <taxon>Fungi</taxon>
        <taxon>Dikarya</taxon>
        <taxon>Ascomycota</taxon>
        <taxon>Pezizomycotina</taxon>
        <taxon>Dothideomycetes</taxon>
        <taxon>Dothideomycetidae</taxon>
        <taxon>Dothideales</taxon>
        <taxon>Saccotheciaceae</taxon>
        <taxon>Aureobasidium</taxon>
    </lineage>
</organism>
<evidence type="ECO:0000313" key="1">
    <source>
        <dbReference type="EMBL" id="KEQ92534.1"/>
    </source>
</evidence>
<dbReference type="Proteomes" id="UP000030641">
    <property type="component" value="Unassembled WGS sequence"/>
</dbReference>